<proteinExistence type="predicted"/>
<dbReference type="InterPro" id="IPR003594">
    <property type="entry name" value="HATPase_dom"/>
</dbReference>
<dbReference type="Pfam" id="PF13581">
    <property type="entry name" value="HATPase_c_2"/>
    <property type="match status" value="1"/>
</dbReference>
<dbReference type="PANTHER" id="PTHR35526:SF3">
    <property type="entry name" value="ANTI-SIGMA-F FACTOR RSBW"/>
    <property type="match status" value="1"/>
</dbReference>
<accession>A0AA90HAJ3</accession>
<dbReference type="PANTHER" id="PTHR35526">
    <property type="entry name" value="ANTI-SIGMA-F FACTOR RSBW-RELATED"/>
    <property type="match status" value="1"/>
</dbReference>
<keyword evidence="1" id="KW-0808">Transferase</keyword>
<dbReference type="CDD" id="cd16936">
    <property type="entry name" value="HATPase_RsbW-like"/>
    <property type="match status" value="1"/>
</dbReference>
<keyword evidence="3" id="KW-0067">ATP-binding</keyword>
<dbReference type="GO" id="GO:0005524">
    <property type="term" value="F:ATP binding"/>
    <property type="evidence" value="ECO:0007669"/>
    <property type="project" value="UniProtKB-KW"/>
</dbReference>
<dbReference type="InterPro" id="IPR036890">
    <property type="entry name" value="HATPase_C_sf"/>
</dbReference>
<reference evidence="3" key="1">
    <citation type="submission" date="2023-05" db="EMBL/GenBank/DDBJ databases">
        <title>Streptantibioticus silvisoli sp. nov., acidotolerant actinomycetes 1 from pine litter.</title>
        <authorList>
            <person name="Swiecimska M."/>
            <person name="Golinska P."/>
            <person name="Sangal V."/>
            <person name="Wachnowicz B."/>
            <person name="Goodfellow M."/>
        </authorList>
    </citation>
    <scope>NUCLEOTIDE SEQUENCE</scope>
    <source>
        <strain evidence="3">SL13</strain>
    </source>
</reference>
<evidence type="ECO:0000259" key="2">
    <source>
        <dbReference type="Pfam" id="PF13581"/>
    </source>
</evidence>
<keyword evidence="1" id="KW-0723">Serine/threonine-protein kinase</keyword>
<name>A0AA90HAJ3_9ACTN</name>
<protein>
    <submittedName>
        <fullName evidence="3">ATP-binding protein</fullName>
    </submittedName>
</protein>
<feature type="domain" description="Histidine kinase/HSP90-like ATPase" evidence="2">
    <location>
        <begin position="11"/>
        <end position="137"/>
    </location>
</feature>
<dbReference type="Gene3D" id="3.30.565.10">
    <property type="entry name" value="Histidine kinase-like ATPase, C-terminal domain"/>
    <property type="match status" value="1"/>
</dbReference>
<dbReference type="AlphaFoldDB" id="A0AA90HAJ3"/>
<keyword evidence="1" id="KW-0418">Kinase</keyword>
<dbReference type="InterPro" id="IPR050267">
    <property type="entry name" value="Anti-sigma-factor_SerPK"/>
</dbReference>
<evidence type="ECO:0000313" key="3">
    <source>
        <dbReference type="EMBL" id="MDI5973868.1"/>
    </source>
</evidence>
<gene>
    <name evidence="3" type="ORF">POF50_031770</name>
</gene>
<dbReference type="SUPFAM" id="SSF55874">
    <property type="entry name" value="ATPase domain of HSP90 chaperone/DNA topoisomerase II/histidine kinase"/>
    <property type="match status" value="1"/>
</dbReference>
<sequence>MHLLVSRLKFAATATAPRCARMFVNHTLRCWLLSDLLDDAELIVSELVTNAVKATGTLEPHPAYADLDDLAILGVQVRLMDRSLFVEVWDCDSEKAVEPPPTDNATDEGGRGLTIVDALSKRYGVARPATGGKIVWAELEAVHDAATVRRMTPASPPRGMRQVPLSPTRCARQYAQADVGLANRLGEVAV</sequence>
<dbReference type="RefSeq" id="WP_271316405.1">
    <property type="nucleotide sequence ID" value="NZ_JABXJJ020000054.1"/>
</dbReference>
<dbReference type="GO" id="GO:0004674">
    <property type="term" value="F:protein serine/threonine kinase activity"/>
    <property type="evidence" value="ECO:0007669"/>
    <property type="project" value="UniProtKB-KW"/>
</dbReference>
<dbReference type="EMBL" id="JABXJJ020000054">
    <property type="protein sequence ID" value="MDI5973868.1"/>
    <property type="molecule type" value="Genomic_DNA"/>
</dbReference>
<keyword evidence="3" id="KW-0547">Nucleotide-binding</keyword>
<comment type="caution">
    <text evidence="3">The sequence shown here is derived from an EMBL/GenBank/DDBJ whole genome shotgun (WGS) entry which is preliminary data.</text>
</comment>
<organism evidence="3">
    <name type="scientific">Streptantibioticus silvisoli</name>
    <dbReference type="NCBI Taxonomy" id="2705255"/>
    <lineage>
        <taxon>Bacteria</taxon>
        <taxon>Bacillati</taxon>
        <taxon>Actinomycetota</taxon>
        <taxon>Actinomycetes</taxon>
        <taxon>Kitasatosporales</taxon>
        <taxon>Streptomycetaceae</taxon>
        <taxon>Streptantibioticus</taxon>
    </lineage>
</organism>
<evidence type="ECO:0000256" key="1">
    <source>
        <dbReference type="ARBA" id="ARBA00022527"/>
    </source>
</evidence>